<dbReference type="STRING" id="408657.SAMN04487995_2364"/>
<keyword evidence="4 6" id="KW-1133">Transmembrane helix</keyword>
<evidence type="ECO:0000313" key="10">
    <source>
        <dbReference type="Proteomes" id="UP000199532"/>
    </source>
</evidence>
<keyword evidence="3 6" id="KW-0812">Transmembrane</keyword>
<sequence>MIKNYLKIAWRNLWKHKGYSLLNILGLATGITACIIIMLFVFYEKSFDGIHSKNIYRLDEVQKFEGMVAPQKVALSMYPMGPTLKKDYPEILNFARISTLGKVKVWYNDKRLILNSGYYVDSTFLQMFDFQLLKGDKNLVLQKPNSVVLTEENAVKIFGNEDAIGKDITVYGGDTITFVVTGILANVPKTSHLQFDGLFSLSTFAKPDLMNNWGGNWMVTYLELSKNADVASLEKRFPDFLKRNMKEGGWKFYELFLQPLNEVHSNSTSITHDYQNYQKFDKNYTYVFSIIALIVLLIACINFMNLSTARSAGRAKEIGIRKASGSGRFQLGMQFLGESVMLSFFALLIALPFVFLLLPYVNELSQRKLEFSIFTQPALLLSLVCGAIVVGLISGLYPAAYLSSFNAATVLKGTIQTAGKKMSFRNILVVGQFAGAIFLMIATVLTVRQLNFMQKANIGFDRDQVITIPLGMEGNKNYQALKDALLSKSNIVGVTASRQKLGNNMHQTGVKFHGEGPVREMASSQVVVDRDYLTLYKIPLVAGRNFSKEGDSDNGKAYIVNETLAKELLKETPGKSLDFLIGKNFGFGGMDSAGVLIGVAKDFNFNSLHHKIETLCIFNNKDWGFGEMSIKVNSSKVKEAIADIQSTWKEIAPNDDFEYEFLDEHFEELYRADNTVSEIVGILAGLAIFISCLGLFGLASFSVEQRVKEIGVRKVLGASVSQIVNLLSMDFVKLVLVAFIIAVPLAWFAMNKWLEDYAYRIDIPVWVFGMTGVLAVAIALITVSFQSIKAALKNPVKSLRSE</sequence>
<dbReference type="RefSeq" id="WP_090335336.1">
    <property type="nucleotide sequence ID" value="NZ_FNXY01000003.1"/>
</dbReference>
<evidence type="ECO:0000256" key="5">
    <source>
        <dbReference type="ARBA" id="ARBA00023136"/>
    </source>
</evidence>
<keyword evidence="5 6" id="KW-0472">Membrane</keyword>
<dbReference type="GO" id="GO:0022857">
    <property type="term" value="F:transmembrane transporter activity"/>
    <property type="evidence" value="ECO:0007669"/>
    <property type="project" value="TreeGrafter"/>
</dbReference>
<dbReference type="PROSITE" id="PS51257">
    <property type="entry name" value="PROKAR_LIPOPROTEIN"/>
    <property type="match status" value="1"/>
</dbReference>
<evidence type="ECO:0000256" key="3">
    <source>
        <dbReference type="ARBA" id="ARBA00022692"/>
    </source>
</evidence>
<dbReference type="OrthoDB" id="5933722at2"/>
<dbReference type="PANTHER" id="PTHR30572">
    <property type="entry name" value="MEMBRANE COMPONENT OF TRANSPORTER-RELATED"/>
    <property type="match status" value="1"/>
</dbReference>
<feature type="transmembrane region" description="Helical" evidence="6">
    <location>
        <begin position="378"/>
        <end position="402"/>
    </location>
</feature>
<keyword evidence="10" id="KW-1185">Reference proteome</keyword>
<dbReference type="InterPro" id="IPR003838">
    <property type="entry name" value="ABC3_permease_C"/>
</dbReference>
<dbReference type="Pfam" id="PF02687">
    <property type="entry name" value="FtsX"/>
    <property type="match status" value="2"/>
</dbReference>
<dbReference type="PANTHER" id="PTHR30572:SF18">
    <property type="entry name" value="ABC-TYPE MACROLIDE FAMILY EXPORT SYSTEM PERMEASE COMPONENT 2"/>
    <property type="match status" value="1"/>
</dbReference>
<name>A0A1H6TY51_9BACT</name>
<feature type="transmembrane region" description="Helical" evidence="6">
    <location>
        <begin position="679"/>
        <end position="703"/>
    </location>
</feature>
<feature type="transmembrane region" description="Helical" evidence="6">
    <location>
        <begin position="335"/>
        <end position="358"/>
    </location>
</feature>
<reference evidence="9 10" key="1">
    <citation type="submission" date="2016-10" db="EMBL/GenBank/DDBJ databases">
        <authorList>
            <person name="de Groot N.N."/>
        </authorList>
    </citation>
    <scope>NUCLEOTIDE SEQUENCE [LARGE SCALE GENOMIC DNA]</scope>
    <source>
        <strain evidence="9 10">DSM 19938</strain>
    </source>
</reference>
<feature type="domain" description="ABC3 transporter permease C-terminal" evidence="7">
    <location>
        <begin position="290"/>
        <end position="406"/>
    </location>
</feature>
<evidence type="ECO:0000256" key="1">
    <source>
        <dbReference type="ARBA" id="ARBA00004651"/>
    </source>
</evidence>
<dbReference type="InterPro" id="IPR025857">
    <property type="entry name" value="MacB_PCD"/>
</dbReference>
<dbReference type="Pfam" id="PF12704">
    <property type="entry name" value="MacB_PCD"/>
    <property type="match status" value="1"/>
</dbReference>
<feature type="domain" description="ABC3 transporter permease C-terminal" evidence="7">
    <location>
        <begin position="682"/>
        <end position="795"/>
    </location>
</feature>
<dbReference type="GO" id="GO:0005886">
    <property type="term" value="C:plasma membrane"/>
    <property type="evidence" value="ECO:0007669"/>
    <property type="project" value="UniProtKB-SubCell"/>
</dbReference>
<evidence type="ECO:0000259" key="7">
    <source>
        <dbReference type="Pfam" id="PF02687"/>
    </source>
</evidence>
<evidence type="ECO:0000256" key="2">
    <source>
        <dbReference type="ARBA" id="ARBA00022475"/>
    </source>
</evidence>
<organism evidence="9 10">
    <name type="scientific">Dyadobacter koreensis</name>
    <dbReference type="NCBI Taxonomy" id="408657"/>
    <lineage>
        <taxon>Bacteria</taxon>
        <taxon>Pseudomonadati</taxon>
        <taxon>Bacteroidota</taxon>
        <taxon>Cytophagia</taxon>
        <taxon>Cytophagales</taxon>
        <taxon>Spirosomataceae</taxon>
        <taxon>Dyadobacter</taxon>
    </lineage>
</organism>
<evidence type="ECO:0000313" key="9">
    <source>
        <dbReference type="EMBL" id="SEI82177.1"/>
    </source>
</evidence>
<dbReference type="InterPro" id="IPR050250">
    <property type="entry name" value="Macrolide_Exporter_MacB"/>
</dbReference>
<protein>
    <submittedName>
        <fullName evidence="9">Putative ABC transport system permease protein</fullName>
    </submittedName>
</protein>
<feature type="transmembrane region" description="Helical" evidence="6">
    <location>
        <begin position="21"/>
        <end position="43"/>
    </location>
</feature>
<dbReference type="AlphaFoldDB" id="A0A1H6TY51"/>
<accession>A0A1H6TY51</accession>
<feature type="transmembrane region" description="Helical" evidence="6">
    <location>
        <begin position="284"/>
        <end position="306"/>
    </location>
</feature>
<feature type="transmembrane region" description="Helical" evidence="6">
    <location>
        <begin position="731"/>
        <end position="750"/>
    </location>
</feature>
<feature type="transmembrane region" description="Helical" evidence="6">
    <location>
        <begin position="765"/>
        <end position="785"/>
    </location>
</feature>
<dbReference type="Proteomes" id="UP000199532">
    <property type="component" value="Unassembled WGS sequence"/>
</dbReference>
<evidence type="ECO:0000259" key="8">
    <source>
        <dbReference type="Pfam" id="PF12704"/>
    </source>
</evidence>
<dbReference type="EMBL" id="FNXY01000003">
    <property type="protein sequence ID" value="SEI82177.1"/>
    <property type="molecule type" value="Genomic_DNA"/>
</dbReference>
<feature type="domain" description="MacB-like periplasmic core" evidence="8">
    <location>
        <begin position="20"/>
        <end position="237"/>
    </location>
</feature>
<proteinExistence type="predicted"/>
<keyword evidence="2" id="KW-1003">Cell membrane</keyword>
<evidence type="ECO:0000256" key="6">
    <source>
        <dbReference type="SAM" id="Phobius"/>
    </source>
</evidence>
<gene>
    <name evidence="9" type="ORF">SAMN04487995_2364</name>
</gene>
<feature type="transmembrane region" description="Helical" evidence="6">
    <location>
        <begin position="423"/>
        <end position="445"/>
    </location>
</feature>
<comment type="subcellular location">
    <subcellularLocation>
        <location evidence="1">Cell membrane</location>
        <topology evidence="1">Multi-pass membrane protein</topology>
    </subcellularLocation>
</comment>
<evidence type="ECO:0000256" key="4">
    <source>
        <dbReference type="ARBA" id="ARBA00022989"/>
    </source>
</evidence>